<protein>
    <submittedName>
        <fullName evidence="10">Uncharacterized protein LOC109710020</fullName>
    </submittedName>
</protein>
<evidence type="ECO:0000256" key="3">
    <source>
        <dbReference type="ARBA" id="ARBA00022676"/>
    </source>
</evidence>
<reference evidence="9" key="1">
    <citation type="journal article" date="2015" name="Nat. Genet.">
        <title>The pineapple genome and the evolution of CAM photosynthesis.</title>
        <authorList>
            <person name="Ming R."/>
            <person name="VanBuren R."/>
            <person name="Wai C.M."/>
            <person name="Tang H."/>
            <person name="Schatz M.C."/>
            <person name="Bowers J.E."/>
            <person name="Lyons E."/>
            <person name="Wang M.L."/>
            <person name="Chen J."/>
            <person name="Biggers E."/>
            <person name="Zhang J."/>
            <person name="Huang L."/>
            <person name="Zhang L."/>
            <person name="Miao W."/>
            <person name="Zhang J."/>
            <person name="Ye Z."/>
            <person name="Miao C."/>
            <person name="Lin Z."/>
            <person name="Wang H."/>
            <person name="Zhou H."/>
            <person name="Yim W.C."/>
            <person name="Priest H.D."/>
            <person name="Zheng C."/>
            <person name="Woodhouse M."/>
            <person name="Edger P.P."/>
            <person name="Guyot R."/>
            <person name="Guo H.B."/>
            <person name="Guo H."/>
            <person name="Zheng G."/>
            <person name="Singh R."/>
            <person name="Sharma A."/>
            <person name="Min X."/>
            <person name="Zheng Y."/>
            <person name="Lee H."/>
            <person name="Gurtowski J."/>
            <person name="Sedlazeck F.J."/>
            <person name="Harkess A."/>
            <person name="McKain M.R."/>
            <person name="Liao Z."/>
            <person name="Fang J."/>
            <person name="Liu J."/>
            <person name="Zhang X."/>
            <person name="Zhang Q."/>
            <person name="Hu W."/>
            <person name="Qin Y."/>
            <person name="Wang K."/>
            <person name="Chen L.Y."/>
            <person name="Shirley N."/>
            <person name="Lin Y.R."/>
            <person name="Liu L.Y."/>
            <person name="Hernandez A.G."/>
            <person name="Wright C.L."/>
            <person name="Bulone V."/>
            <person name="Tuskan G.A."/>
            <person name="Heath K."/>
            <person name="Zee F."/>
            <person name="Moore P.H."/>
            <person name="Sunkar R."/>
            <person name="Leebens-Mack J.H."/>
            <person name="Mockler T."/>
            <person name="Bennetzen J.L."/>
            <person name="Freeling M."/>
            <person name="Sankoff D."/>
            <person name="Paterson A.H."/>
            <person name="Zhu X."/>
            <person name="Yang X."/>
            <person name="Smith J.A."/>
            <person name="Cushman J.C."/>
            <person name="Paull R.E."/>
            <person name="Yu Q."/>
        </authorList>
    </citation>
    <scope>NUCLEOTIDE SEQUENCE [LARGE SCALE GENOMIC DNA]</scope>
    <source>
        <strain evidence="9">cv. F153</strain>
    </source>
</reference>
<sequence>MKSFAQSLSKSHVGAGLLTGFFLVLLTYFSMSEQFAIRVPNLFSQPSTEHEVVSIPSAQDVGLKDAVEEIKASHNETEPKSENFKKEEEIKEEKKTPESLDNTKQLGSKDAVEETKASRDEPEPKSKNFKKEKEVKEEKKTPKSLENTQQLGKGKEKSNQPVKLKPICNTTNPRCDVCDMTGDARILGSNSTVLYVPPPEITNPEPQEWKIRVQSRKYLSWIKSVTIKSLRGPFEAPPCTVRHNVPAVVFALGGLIGNTWHDFSDVIVPLYLTSRQFNGEVQFVITDLAPWWVKKYSVILKKLSRYEIIDFDSDKEIRCYPRAVVGLWSHRDFGILPDSPPEGYTMLDFRSFMREAYSLPKDVPISYRDKPEKKPRLMLINRGKTRRWMNVEEIAKSVEELGFEAVVVEPKMDVNLTEFAKVVDSCDGVMGVHGAGLTNIVFLRTNATLLQVVPYGKLEFMAEGFFGWAAREMKLRYFEYTISAEESSLLEKYGRDHPVIKDPDSIHRGGWQPVGEIYMFNQDVKLNVARFAPTLLKALALLRE</sequence>
<evidence type="ECO:0000256" key="2">
    <source>
        <dbReference type="ARBA" id="ARBA00004881"/>
    </source>
</evidence>
<feature type="compositionally biased region" description="Basic and acidic residues" evidence="6">
    <location>
        <begin position="72"/>
        <end position="98"/>
    </location>
</feature>
<dbReference type="PANTHER" id="PTHR20961:SF21">
    <property type="entry name" value="OS02G0327700 PROTEIN"/>
    <property type="match status" value="1"/>
</dbReference>
<dbReference type="InterPro" id="IPR049625">
    <property type="entry name" value="Glyco_transf_61_cat"/>
</dbReference>
<accession>A0A6P5EW44</accession>
<feature type="region of interest" description="Disordered" evidence="6">
    <location>
        <begin position="72"/>
        <end position="165"/>
    </location>
</feature>
<dbReference type="InterPro" id="IPR007657">
    <property type="entry name" value="Glycosyltransferase_61"/>
</dbReference>
<evidence type="ECO:0000259" key="8">
    <source>
        <dbReference type="Pfam" id="PF04577"/>
    </source>
</evidence>
<evidence type="ECO:0000256" key="6">
    <source>
        <dbReference type="SAM" id="MobiDB-lite"/>
    </source>
</evidence>
<keyword evidence="5" id="KW-0325">Glycoprotein</keyword>
<gene>
    <name evidence="10" type="primary">LOC109710020</name>
</gene>
<evidence type="ECO:0000256" key="4">
    <source>
        <dbReference type="ARBA" id="ARBA00022679"/>
    </source>
</evidence>
<dbReference type="Pfam" id="PF04577">
    <property type="entry name" value="Glyco_transf_61"/>
    <property type="match status" value="1"/>
</dbReference>
<comment type="pathway">
    <text evidence="2">Glycan metabolism.</text>
</comment>
<dbReference type="OrthoDB" id="529273at2759"/>
<dbReference type="GO" id="GO:0000139">
    <property type="term" value="C:Golgi membrane"/>
    <property type="evidence" value="ECO:0007669"/>
    <property type="project" value="UniProtKB-SubCell"/>
</dbReference>
<dbReference type="PANTHER" id="PTHR20961">
    <property type="entry name" value="GLYCOSYLTRANSFERASE"/>
    <property type="match status" value="1"/>
</dbReference>
<evidence type="ECO:0000256" key="7">
    <source>
        <dbReference type="SAM" id="Phobius"/>
    </source>
</evidence>
<comment type="subcellular location">
    <subcellularLocation>
        <location evidence="1">Golgi apparatus membrane</location>
        <topology evidence="1">Single-pass type II membrane protein</topology>
    </subcellularLocation>
</comment>
<dbReference type="Proteomes" id="UP000515123">
    <property type="component" value="Linkage group 5"/>
</dbReference>
<name>A0A6P5EW44_ANACO</name>
<evidence type="ECO:0000256" key="5">
    <source>
        <dbReference type="ARBA" id="ARBA00023180"/>
    </source>
</evidence>
<dbReference type="AlphaFoldDB" id="A0A6P5EW44"/>
<dbReference type="GeneID" id="109710020"/>
<evidence type="ECO:0000256" key="1">
    <source>
        <dbReference type="ARBA" id="ARBA00004323"/>
    </source>
</evidence>
<keyword evidence="7" id="KW-0812">Transmembrane</keyword>
<keyword evidence="3" id="KW-0328">Glycosyltransferase</keyword>
<dbReference type="GO" id="GO:0016763">
    <property type="term" value="F:pentosyltransferase activity"/>
    <property type="evidence" value="ECO:0007669"/>
    <property type="project" value="UniProtKB-ARBA"/>
</dbReference>
<keyword evidence="7" id="KW-0472">Membrane</keyword>
<keyword evidence="9" id="KW-1185">Reference proteome</keyword>
<feature type="domain" description="Glycosyltransferase 61 catalytic" evidence="8">
    <location>
        <begin position="346"/>
        <end position="449"/>
    </location>
</feature>
<feature type="transmembrane region" description="Helical" evidence="7">
    <location>
        <begin position="12"/>
        <end position="31"/>
    </location>
</feature>
<dbReference type="RefSeq" id="XP_020088021.1">
    <property type="nucleotide sequence ID" value="XM_020232432.1"/>
</dbReference>
<reference evidence="10" key="2">
    <citation type="submission" date="2025-08" db="UniProtKB">
        <authorList>
            <consortium name="RefSeq"/>
        </authorList>
    </citation>
    <scope>IDENTIFICATION</scope>
    <source>
        <tissue evidence="10">Leaf</tissue>
    </source>
</reference>
<evidence type="ECO:0000313" key="10">
    <source>
        <dbReference type="RefSeq" id="XP_020088021.1"/>
    </source>
</evidence>
<evidence type="ECO:0000313" key="9">
    <source>
        <dbReference type="Proteomes" id="UP000515123"/>
    </source>
</evidence>
<keyword evidence="4" id="KW-0808">Transferase</keyword>
<feature type="compositionally biased region" description="Basic and acidic residues" evidence="6">
    <location>
        <begin position="110"/>
        <end position="143"/>
    </location>
</feature>
<proteinExistence type="predicted"/>
<keyword evidence="7" id="KW-1133">Transmembrane helix</keyword>
<organism evidence="9 10">
    <name type="scientific">Ananas comosus</name>
    <name type="common">Pineapple</name>
    <name type="synonym">Ananas ananas</name>
    <dbReference type="NCBI Taxonomy" id="4615"/>
    <lineage>
        <taxon>Eukaryota</taxon>
        <taxon>Viridiplantae</taxon>
        <taxon>Streptophyta</taxon>
        <taxon>Embryophyta</taxon>
        <taxon>Tracheophyta</taxon>
        <taxon>Spermatophyta</taxon>
        <taxon>Magnoliopsida</taxon>
        <taxon>Liliopsida</taxon>
        <taxon>Poales</taxon>
        <taxon>Bromeliaceae</taxon>
        <taxon>Bromelioideae</taxon>
        <taxon>Ananas</taxon>
    </lineage>
</organism>